<gene>
    <name evidence="2" type="ORF">KDD17_08285</name>
</gene>
<organism evidence="2 3">
    <name type="scientific">Sulfitobacter albidus</name>
    <dbReference type="NCBI Taxonomy" id="2829501"/>
    <lineage>
        <taxon>Bacteria</taxon>
        <taxon>Pseudomonadati</taxon>
        <taxon>Pseudomonadota</taxon>
        <taxon>Alphaproteobacteria</taxon>
        <taxon>Rhodobacterales</taxon>
        <taxon>Roseobacteraceae</taxon>
        <taxon>Sulfitobacter</taxon>
    </lineage>
</organism>
<proteinExistence type="predicted"/>
<keyword evidence="1" id="KW-1133">Transmembrane helix</keyword>
<dbReference type="KEGG" id="sual:KDD17_08285"/>
<dbReference type="Proteomes" id="UP000683291">
    <property type="component" value="Chromosome 1"/>
</dbReference>
<evidence type="ECO:0000313" key="2">
    <source>
        <dbReference type="EMBL" id="QUJ75045.1"/>
    </source>
</evidence>
<keyword evidence="3" id="KW-1185">Reference proteome</keyword>
<reference evidence="2" key="1">
    <citation type="submission" date="2021-04" db="EMBL/GenBank/DDBJ databases">
        <title>Complete genome sequence for Sulfitobacter sp. strain JK7-1.</title>
        <authorList>
            <person name="Park S.-J."/>
        </authorList>
    </citation>
    <scope>NUCLEOTIDE SEQUENCE</scope>
    <source>
        <strain evidence="2">JK7-1</strain>
    </source>
</reference>
<dbReference type="RefSeq" id="WP_212703250.1">
    <property type="nucleotide sequence ID" value="NZ_CP073581.1"/>
</dbReference>
<evidence type="ECO:0000256" key="1">
    <source>
        <dbReference type="SAM" id="Phobius"/>
    </source>
</evidence>
<keyword evidence="1" id="KW-0812">Transmembrane</keyword>
<accession>A0A975JBF4</accession>
<dbReference type="AlphaFoldDB" id="A0A975JBF4"/>
<feature type="transmembrane region" description="Helical" evidence="1">
    <location>
        <begin position="40"/>
        <end position="63"/>
    </location>
</feature>
<name>A0A975JBF4_9RHOB</name>
<evidence type="ECO:0000313" key="3">
    <source>
        <dbReference type="Proteomes" id="UP000683291"/>
    </source>
</evidence>
<keyword evidence="1" id="KW-0472">Membrane</keyword>
<dbReference type="EMBL" id="CP073581">
    <property type="protein sequence ID" value="QUJ75045.1"/>
    <property type="molecule type" value="Genomic_DNA"/>
</dbReference>
<protein>
    <submittedName>
        <fullName evidence="2">Uncharacterized protein</fullName>
    </submittedName>
</protein>
<sequence>MGFFRNIFDGLLSFAACLATLAAFGLPTWATHQAITYGLVPAWVYVALVAMIYVGGNLAIAFLRKALDGVAPLRERKRR</sequence>